<evidence type="ECO:0000313" key="12">
    <source>
        <dbReference type="EnsemblMetazoa" id="CLYHEMP007700.1"/>
    </source>
</evidence>
<keyword evidence="13" id="KW-1185">Reference proteome</keyword>
<keyword evidence="7" id="KW-0325">Glycoprotein</keyword>
<feature type="transmembrane region" description="Helical" evidence="8">
    <location>
        <begin position="768"/>
        <end position="791"/>
    </location>
</feature>
<feature type="transmembrane region" description="Helical" evidence="8">
    <location>
        <begin position="700"/>
        <end position="723"/>
    </location>
</feature>
<feature type="signal peptide" evidence="9">
    <location>
        <begin position="1"/>
        <end position="18"/>
    </location>
</feature>
<evidence type="ECO:0000313" key="13">
    <source>
        <dbReference type="Proteomes" id="UP000594262"/>
    </source>
</evidence>
<evidence type="ECO:0000256" key="4">
    <source>
        <dbReference type="ARBA" id="ARBA00022989"/>
    </source>
</evidence>
<feature type="transmembrane region" description="Helical" evidence="8">
    <location>
        <begin position="744"/>
        <end position="762"/>
    </location>
</feature>
<evidence type="ECO:0000256" key="5">
    <source>
        <dbReference type="ARBA" id="ARBA00023136"/>
    </source>
</evidence>
<keyword evidence="4 8" id="KW-1133">Transmembrane helix</keyword>
<feature type="transmembrane region" description="Helical" evidence="8">
    <location>
        <begin position="622"/>
        <end position="649"/>
    </location>
</feature>
<feature type="domain" description="GAIN-B" evidence="10">
    <location>
        <begin position="375"/>
        <end position="544"/>
    </location>
</feature>
<keyword evidence="9" id="KW-0732">Signal</keyword>
<evidence type="ECO:0000256" key="1">
    <source>
        <dbReference type="ARBA" id="ARBA00004141"/>
    </source>
</evidence>
<dbReference type="PRINTS" id="PR00249">
    <property type="entry name" value="GPCRSECRETIN"/>
</dbReference>
<dbReference type="EnsemblMetazoa" id="CLYHEMT007700.1">
    <property type="protein sequence ID" value="CLYHEMP007700.1"/>
    <property type="gene ID" value="CLYHEMG007700"/>
</dbReference>
<dbReference type="Pfam" id="PF01825">
    <property type="entry name" value="GPS"/>
    <property type="match status" value="1"/>
</dbReference>
<dbReference type="SMART" id="SM00303">
    <property type="entry name" value="GPS"/>
    <property type="match status" value="1"/>
</dbReference>
<dbReference type="PANTHER" id="PTHR12011:SF347">
    <property type="entry name" value="FI21270P1-RELATED"/>
    <property type="match status" value="1"/>
</dbReference>
<feature type="chain" id="PRO_5029768264" evidence="9">
    <location>
        <begin position="19"/>
        <end position="825"/>
    </location>
</feature>
<dbReference type="FunFam" id="1.20.1070.10:FF:000058">
    <property type="entry name" value="Adhesion G protein-coupled receptor F5"/>
    <property type="match status" value="1"/>
</dbReference>
<dbReference type="PROSITE" id="PS50221">
    <property type="entry name" value="GAIN_B"/>
    <property type="match status" value="1"/>
</dbReference>
<dbReference type="GO" id="GO:0004930">
    <property type="term" value="F:G protein-coupled receptor activity"/>
    <property type="evidence" value="ECO:0007669"/>
    <property type="project" value="InterPro"/>
</dbReference>
<evidence type="ECO:0000256" key="6">
    <source>
        <dbReference type="ARBA" id="ARBA00023157"/>
    </source>
</evidence>
<keyword evidence="6" id="KW-1015">Disulfide bond</keyword>
<dbReference type="GO" id="GO:0005886">
    <property type="term" value="C:plasma membrane"/>
    <property type="evidence" value="ECO:0007669"/>
    <property type="project" value="TreeGrafter"/>
</dbReference>
<keyword evidence="5 8" id="KW-0472">Membrane</keyword>
<organism evidence="12 13">
    <name type="scientific">Clytia hemisphaerica</name>
    <dbReference type="NCBI Taxonomy" id="252671"/>
    <lineage>
        <taxon>Eukaryota</taxon>
        <taxon>Metazoa</taxon>
        <taxon>Cnidaria</taxon>
        <taxon>Hydrozoa</taxon>
        <taxon>Hydroidolina</taxon>
        <taxon>Leptothecata</taxon>
        <taxon>Obeliida</taxon>
        <taxon>Clytiidae</taxon>
        <taxon>Clytia</taxon>
    </lineage>
</organism>
<dbReference type="PANTHER" id="PTHR12011">
    <property type="entry name" value="ADHESION G-PROTEIN COUPLED RECEPTOR"/>
    <property type="match status" value="1"/>
</dbReference>
<dbReference type="SUPFAM" id="SSF81321">
    <property type="entry name" value="Family A G protein-coupled receptor-like"/>
    <property type="match status" value="1"/>
</dbReference>
<evidence type="ECO:0000259" key="11">
    <source>
        <dbReference type="PROSITE" id="PS50261"/>
    </source>
</evidence>
<proteinExistence type="inferred from homology"/>
<dbReference type="Gene3D" id="1.20.1070.10">
    <property type="entry name" value="Rhodopsin 7-helix transmembrane proteins"/>
    <property type="match status" value="1"/>
</dbReference>
<dbReference type="GeneID" id="136802789"/>
<sequence>MKTFLLGVLLLGVQTLLAGTEDVYNIYEEKESKCLHVVDDGNNFNITFQERTRDEETGKDSCARFKMNKSTKEMVKYISPNNTDYCVYINIITGGNQEILITRKHKPKTAREGKLSWLMNLKIKQEFPLIFTFDDTNPKNRPIINVKAQSFGMFYYQNTSCIKPKSKSNKTYLEQYKTIDECILYYRYDELGNDKDNVVYLGKGRPKLVLKTWLTEYLKYDEKDKKTHNYHALPYQYSTEVSVDLKTREIHKIDESTREQLKESKIFIEINFDNLQEAQVSQPSKSMDELNNQKNALENSMSFSSDAQKITEELVKDVSLVLKNMKDKGNKKEDGNQTSKGFEVTKFLRDVGDLVSDKIGNETKEFYAKGFDDLEFGIAHFKGDTFDGYSFPPNNDVNKPNIYLPRNITSGNVDQSLLKIKSILYQPLNAMKNTSKGTLLTNNVISTRVSPKIRDLTKENEKITLRFPIMATGNLTREEMKRRIQCVYWDYNENTWQKDGCRLVLPPVSMDGNSSTNENVVSSVTCECDHLTDFSILLSVVNPDQLGWTETDKENLHFITTTGCIVSIVFLIFAIIVILTRRKLRKNQRYQIHINLCFSLILGNLVLLLSEKEGKSKSHCMVISIMMFYFFLASFFWMLCEAIFVWRALITIFTENDRLGYYLLFGWGAPMGVVLATGLVSRDKLITDKTCWLSWEDSTIYAFALPILAIIVINTLILAVVLVATNKHARETKRGRTRSLARMVLILLPVFGLTWIFGVLSFNEETKIFRYIFATLNSFQGFLIFVCYIQASREVRKELRKATWDQYSSLFKRSSRSHTISSTSF</sequence>
<feature type="transmembrane region" description="Helical" evidence="8">
    <location>
        <begin position="556"/>
        <end position="580"/>
    </location>
</feature>
<evidence type="ECO:0000256" key="9">
    <source>
        <dbReference type="SAM" id="SignalP"/>
    </source>
</evidence>
<dbReference type="InterPro" id="IPR000832">
    <property type="entry name" value="GPCR_2_secretin-like"/>
</dbReference>
<evidence type="ECO:0000256" key="3">
    <source>
        <dbReference type="ARBA" id="ARBA00022692"/>
    </source>
</evidence>
<dbReference type="Pfam" id="PF00002">
    <property type="entry name" value="7tm_2"/>
    <property type="match status" value="1"/>
</dbReference>
<evidence type="ECO:0000256" key="7">
    <source>
        <dbReference type="ARBA" id="ARBA00023180"/>
    </source>
</evidence>
<dbReference type="Proteomes" id="UP000594262">
    <property type="component" value="Unplaced"/>
</dbReference>
<dbReference type="InterPro" id="IPR046338">
    <property type="entry name" value="GAIN_dom_sf"/>
</dbReference>
<comment type="subcellular location">
    <subcellularLocation>
        <location evidence="1">Membrane</location>
        <topology evidence="1">Multi-pass membrane protein</topology>
    </subcellularLocation>
</comment>
<dbReference type="Gene3D" id="2.60.220.50">
    <property type="match status" value="1"/>
</dbReference>
<dbReference type="InterPro" id="IPR017981">
    <property type="entry name" value="GPCR_2-like_7TM"/>
</dbReference>
<feature type="transmembrane region" description="Helical" evidence="8">
    <location>
        <begin position="592"/>
        <end position="610"/>
    </location>
</feature>
<reference evidence="12" key="1">
    <citation type="submission" date="2021-01" db="UniProtKB">
        <authorList>
            <consortium name="EnsemblMetazoa"/>
        </authorList>
    </citation>
    <scope>IDENTIFICATION</scope>
</reference>
<evidence type="ECO:0000256" key="2">
    <source>
        <dbReference type="ARBA" id="ARBA00007343"/>
    </source>
</evidence>
<keyword evidence="3 8" id="KW-0812">Transmembrane</keyword>
<dbReference type="RefSeq" id="XP_066915654.1">
    <property type="nucleotide sequence ID" value="XM_067059553.1"/>
</dbReference>
<dbReference type="OrthoDB" id="5962698at2759"/>
<dbReference type="InterPro" id="IPR000203">
    <property type="entry name" value="GPS"/>
</dbReference>
<feature type="transmembrane region" description="Helical" evidence="8">
    <location>
        <begin position="661"/>
        <end position="680"/>
    </location>
</feature>
<accession>A0A7M5V1C6</accession>
<evidence type="ECO:0000259" key="10">
    <source>
        <dbReference type="PROSITE" id="PS50221"/>
    </source>
</evidence>
<dbReference type="AlphaFoldDB" id="A0A7M5V1C6"/>
<dbReference type="PROSITE" id="PS50261">
    <property type="entry name" value="G_PROTEIN_RECEP_F2_4"/>
    <property type="match status" value="1"/>
</dbReference>
<dbReference type="InterPro" id="IPR057244">
    <property type="entry name" value="GAIN_B"/>
</dbReference>
<evidence type="ECO:0000256" key="8">
    <source>
        <dbReference type="SAM" id="Phobius"/>
    </source>
</evidence>
<protein>
    <submittedName>
        <fullName evidence="12">Uncharacterized protein</fullName>
    </submittedName>
</protein>
<dbReference type="GO" id="GO:0007166">
    <property type="term" value="P:cell surface receptor signaling pathway"/>
    <property type="evidence" value="ECO:0007669"/>
    <property type="project" value="InterPro"/>
</dbReference>
<feature type="domain" description="G-protein coupled receptors family 2 profile 2" evidence="11">
    <location>
        <begin position="556"/>
        <end position="792"/>
    </location>
</feature>
<name>A0A7M5V1C6_9CNID</name>
<comment type="similarity">
    <text evidence="2">Belongs to the G-protein coupled receptor 2 family. Adhesion G-protein coupled receptor (ADGR) subfamily.</text>
</comment>